<evidence type="ECO:0000256" key="1">
    <source>
        <dbReference type="SAM" id="Phobius"/>
    </source>
</evidence>
<accession>A0A1C6VQA8</accession>
<keyword evidence="1" id="KW-1133">Transmembrane helix</keyword>
<keyword evidence="3" id="KW-1185">Reference proteome</keyword>
<proteinExistence type="predicted"/>
<dbReference type="RefSeq" id="WP_244162136.1">
    <property type="nucleotide sequence ID" value="NZ_FMHY01000002.1"/>
</dbReference>
<sequence>MGRLDKRFVALLGLAALPPAVEGLVLDVLRFRAAEGLAPQVTAVWPYDTYHDLRWLFVYHDSWSTFVLGLVALILFRALLTTGLVVLAWPRHLPRPSLRWLARRNLALTAVVVVVVSPWASLSIAASVVALSWLLLASLLPLFLLAPFLQRAAVVGDWWRGLPSIELVGWSLLNFVVLTVGGALVWAVPIGWTAPVAAIAGAINGLLWQRTVASALLPRRPVRWARVPAAPLAILLAFIVPVVVQPALAALTTKSAKPPRLVFLDQPLPPAVRHAVIFVPGHASAYDGEPPTDPNVQWFSYRGLDAQGRPMPFGPRDTYRSIESSVAMLADQVELVHRRTGRPVALIGQSEGALVSRTYLADRPHPAVNALAMASPLINAGRSYYPPRGASEGWGIAAGWELRAVFRLADSIAMSGSGPDEPFVRSILDNAPFYRNDLMCPVPGVRIIAFLPTTTATEAPPGEYAGVPVFEMPAVHGGLLARPVVEEHLLFFLSGQMVSHPEAGYNLLQKISAAWQAPPLALGLNPAWRGERLPDPAFTGRVCQPS</sequence>
<evidence type="ECO:0000313" key="2">
    <source>
        <dbReference type="EMBL" id="SCL68506.1"/>
    </source>
</evidence>
<evidence type="ECO:0000313" key="3">
    <source>
        <dbReference type="Proteomes" id="UP000199696"/>
    </source>
</evidence>
<name>A0A1C6VQA8_9ACTN</name>
<dbReference type="STRING" id="227316.GA0070604_6320"/>
<dbReference type="EMBL" id="FMHY01000002">
    <property type="protein sequence ID" value="SCL68506.1"/>
    <property type="molecule type" value="Genomic_DNA"/>
</dbReference>
<dbReference type="Gene3D" id="3.40.50.1820">
    <property type="entry name" value="alpha/beta hydrolase"/>
    <property type="match status" value="1"/>
</dbReference>
<organism evidence="2 3">
    <name type="scientific">Micromonospora eburnea</name>
    <dbReference type="NCBI Taxonomy" id="227316"/>
    <lineage>
        <taxon>Bacteria</taxon>
        <taxon>Bacillati</taxon>
        <taxon>Actinomycetota</taxon>
        <taxon>Actinomycetes</taxon>
        <taxon>Micromonosporales</taxon>
        <taxon>Micromonosporaceae</taxon>
        <taxon>Micromonospora</taxon>
    </lineage>
</organism>
<keyword evidence="1" id="KW-0812">Transmembrane</keyword>
<feature type="transmembrane region" description="Helical" evidence="1">
    <location>
        <begin position="101"/>
        <end position="120"/>
    </location>
</feature>
<reference evidence="3" key="1">
    <citation type="submission" date="2016-06" db="EMBL/GenBank/DDBJ databases">
        <authorList>
            <person name="Varghese N."/>
            <person name="Submissions Spin"/>
        </authorList>
    </citation>
    <scope>NUCLEOTIDE SEQUENCE [LARGE SCALE GENOMIC DNA]</scope>
    <source>
        <strain evidence="3">DSM 44814</strain>
    </source>
</reference>
<evidence type="ECO:0008006" key="4">
    <source>
        <dbReference type="Google" id="ProtNLM"/>
    </source>
</evidence>
<feature type="transmembrane region" description="Helical" evidence="1">
    <location>
        <begin position="229"/>
        <end position="251"/>
    </location>
</feature>
<feature type="transmembrane region" description="Helical" evidence="1">
    <location>
        <begin position="194"/>
        <end position="217"/>
    </location>
</feature>
<feature type="transmembrane region" description="Helical" evidence="1">
    <location>
        <begin position="167"/>
        <end position="188"/>
    </location>
</feature>
<protein>
    <recommendedName>
        <fullName evidence="4">Alpha/beta hydrolase family protein</fullName>
    </recommendedName>
</protein>
<feature type="transmembrane region" description="Helical" evidence="1">
    <location>
        <begin position="63"/>
        <end position="89"/>
    </location>
</feature>
<feature type="transmembrane region" description="Helical" evidence="1">
    <location>
        <begin position="126"/>
        <end position="146"/>
    </location>
</feature>
<keyword evidence="1" id="KW-0472">Membrane</keyword>
<dbReference type="AlphaFoldDB" id="A0A1C6VQA8"/>
<dbReference type="Proteomes" id="UP000199696">
    <property type="component" value="Unassembled WGS sequence"/>
</dbReference>
<gene>
    <name evidence="2" type="ORF">GA0070604_6320</name>
</gene>
<dbReference type="SUPFAM" id="SSF53474">
    <property type="entry name" value="alpha/beta-Hydrolases"/>
    <property type="match status" value="1"/>
</dbReference>
<dbReference type="InterPro" id="IPR029058">
    <property type="entry name" value="AB_hydrolase_fold"/>
</dbReference>